<name>A0AAE0DLP9_9LECA</name>
<dbReference type="Gene3D" id="3.60.21.10">
    <property type="match status" value="1"/>
</dbReference>
<evidence type="ECO:0000259" key="2">
    <source>
        <dbReference type="Pfam" id="PF00149"/>
    </source>
</evidence>
<keyword evidence="4" id="KW-1185">Reference proteome</keyword>
<dbReference type="InterPro" id="IPR029052">
    <property type="entry name" value="Metallo-depent_PP-like"/>
</dbReference>
<sequence length="550" mass="61326">MTRRIVRTTIQLGVLTLIILLLVFFLDNRFNVLPEALHNALPTHQAGLVLVDITVATCSTLNILSSCKLDGSKWHRVEKDLYLSRGWLTHAFVHIERKREAELTEKDRIILDIRVGSLDPVTSENNQGAEKWESRPGGIWLKRTSKHRESDNANAITAVDVLFGTDAVEARPGWELAQQPLILPNSGPENQEAYLSVRRGPPAAVHKPTLHVNKDGKFKILQVADLHLSTGPGICRDPEPPLHNGGKCDADPRTLAFVKSVLDSEKPDLVVLSGDQVNGETSPDAQSAVFKFAHLFIERRIPYAAIFGNHDDEGSLSREALMQLTHSLPYSLSENGPTNLDGVGNYYIEVLARGTSSHSALTLYLLDTHGYSPDERQFRGYDWLKKNQIDWFKTTSKELKESPSHKSYTHHHMDMAFIHIPLPEYRLIDDIVTSTGSQPENPTAPGFNSGFRDALVEQGVLAVSCGHDHVNDYCSLSKSAEGKPELWMCYAGGSGFGGYGGYNGYHRRLRVFEFDMNEARIVTWKRIEFGETEKELDKTIIVESGRVVAA</sequence>
<evidence type="ECO:0000256" key="1">
    <source>
        <dbReference type="SAM" id="Phobius"/>
    </source>
</evidence>
<dbReference type="Pfam" id="PF00149">
    <property type="entry name" value="Metallophos"/>
    <property type="match status" value="1"/>
</dbReference>
<dbReference type="PANTHER" id="PTHR32440">
    <property type="entry name" value="PHOSPHATASE DCR2-RELATED-RELATED"/>
    <property type="match status" value="1"/>
</dbReference>
<dbReference type="SUPFAM" id="SSF56300">
    <property type="entry name" value="Metallo-dependent phosphatases"/>
    <property type="match status" value="1"/>
</dbReference>
<dbReference type="Proteomes" id="UP001276659">
    <property type="component" value="Unassembled WGS sequence"/>
</dbReference>
<keyword evidence="1" id="KW-0812">Transmembrane</keyword>
<feature type="domain" description="Calcineurin-like phosphoesterase" evidence="2">
    <location>
        <begin position="218"/>
        <end position="470"/>
    </location>
</feature>
<dbReference type="AlphaFoldDB" id="A0AAE0DLP9"/>
<protein>
    <recommendedName>
        <fullName evidence="2">Calcineurin-like phosphoesterase domain-containing protein</fullName>
    </recommendedName>
</protein>
<proteinExistence type="predicted"/>
<gene>
    <name evidence="3" type="ORF">OEA41_001667</name>
</gene>
<comment type="caution">
    <text evidence="3">The sequence shown here is derived from an EMBL/GenBank/DDBJ whole genome shotgun (WGS) entry which is preliminary data.</text>
</comment>
<dbReference type="GO" id="GO:0005737">
    <property type="term" value="C:cytoplasm"/>
    <property type="evidence" value="ECO:0007669"/>
    <property type="project" value="TreeGrafter"/>
</dbReference>
<dbReference type="PANTHER" id="PTHR32440:SF0">
    <property type="entry name" value="PHOSPHATASE DCR2-RELATED"/>
    <property type="match status" value="1"/>
</dbReference>
<feature type="transmembrane region" description="Helical" evidence="1">
    <location>
        <begin position="9"/>
        <end position="26"/>
    </location>
</feature>
<dbReference type="EMBL" id="JASNWA010000006">
    <property type="protein sequence ID" value="KAK3174421.1"/>
    <property type="molecule type" value="Genomic_DNA"/>
</dbReference>
<dbReference type="InterPro" id="IPR004843">
    <property type="entry name" value="Calcineurin-like_PHP"/>
</dbReference>
<evidence type="ECO:0000313" key="4">
    <source>
        <dbReference type="Proteomes" id="UP001276659"/>
    </source>
</evidence>
<accession>A0AAE0DLP9</accession>
<keyword evidence="1" id="KW-1133">Transmembrane helix</keyword>
<reference evidence="3" key="1">
    <citation type="submission" date="2022-11" db="EMBL/GenBank/DDBJ databases">
        <title>Chromosomal genome sequence assembly and mating type (MAT) locus characterization of the leprose asexual lichenized fungus Lepraria neglecta (Nyl.) Erichsen.</title>
        <authorList>
            <person name="Allen J.L."/>
            <person name="Pfeffer B."/>
        </authorList>
    </citation>
    <scope>NUCLEOTIDE SEQUENCE</scope>
    <source>
        <strain evidence="3">Allen 5258</strain>
    </source>
</reference>
<dbReference type="CDD" id="cd07383">
    <property type="entry name" value="MPP_Dcr2"/>
    <property type="match status" value="1"/>
</dbReference>
<organism evidence="3 4">
    <name type="scientific">Lepraria neglecta</name>
    <dbReference type="NCBI Taxonomy" id="209136"/>
    <lineage>
        <taxon>Eukaryota</taxon>
        <taxon>Fungi</taxon>
        <taxon>Dikarya</taxon>
        <taxon>Ascomycota</taxon>
        <taxon>Pezizomycotina</taxon>
        <taxon>Lecanoromycetes</taxon>
        <taxon>OSLEUM clade</taxon>
        <taxon>Lecanoromycetidae</taxon>
        <taxon>Lecanorales</taxon>
        <taxon>Lecanorineae</taxon>
        <taxon>Stereocaulaceae</taxon>
        <taxon>Lepraria</taxon>
    </lineage>
</organism>
<keyword evidence="1" id="KW-0472">Membrane</keyword>
<evidence type="ECO:0000313" key="3">
    <source>
        <dbReference type="EMBL" id="KAK3174421.1"/>
    </source>
</evidence>
<dbReference type="GO" id="GO:0004721">
    <property type="term" value="F:phosphoprotein phosphatase activity"/>
    <property type="evidence" value="ECO:0007669"/>
    <property type="project" value="TreeGrafter"/>
</dbReference>
<dbReference type="FunFam" id="3.60.21.10:FF:000054">
    <property type="entry name" value="DCR2p Phosphoesterase"/>
    <property type="match status" value="1"/>
</dbReference>